<gene>
    <name evidence="2" type="ORF">GCM10010121_004900</name>
</gene>
<dbReference type="SUPFAM" id="SSF52833">
    <property type="entry name" value="Thioredoxin-like"/>
    <property type="match status" value="1"/>
</dbReference>
<dbReference type="PANTHER" id="PTHR13887">
    <property type="entry name" value="GLUTATHIONE S-TRANSFERASE KAPPA"/>
    <property type="match status" value="1"/>
</dbReference>
<dbReference type="InterPro" id="IPR036249">
    <property type="entry name" value="Thioredoxin-like_sf"/>
</dbReference>
<dbReference type="PANTHER" id="PTHR13887:SF41">
    <property type="entry name" value="THIOREDOXIN SUPERFAMILY PROTEIN"/>
    <property type="match status" value="1"/>
</dbReference>
<organism evidence="2 3">
    <name type="scientific">Streptomyces brasiliensis</name>
    <dbReference type="NCBI Taxonomy" id="1954"/>
    <lineage>
        <taxon>Bacteria</taxon>
        <taxon>Bacillati</taxon>
        <taxon>Actinomycetota</taxon>
        <taxon>Actinomycetes</taxon>
        <taxon>Kitasatosporales</taxon>
        <taxon>Streptomycetaceae</taxon>
        <taxon>Streptomyces</taxon>
    </lineage>
</organism>
<evidence type="ECO:0000313" key="3">
    <source>
        <dbReference type="Proteomes" id="UP000657574"/>
    </source>
</evidence>
<feature type="domain" description="DSBA-like thioredoxin" evidence="1">
    <location>
        <begin position="15"/>
        <end position="197"/>
    </location>
</feature>
<dbReference type="Gene3D" id="3.40.30.10">
    <property type="entry name" value="Glutaredoxin"/>
    <property type="match status" value="1"/>
</dbReference>
<evidence type="ECO:0000313" key="2">
    <source>
        <dbReference type="EMBL" id="GGI97670.1"/>
    </source>
</evidence>
<proteinExistence type="predicted"/>
<dbReference type="InterPro" id="IPR001853">
    <property type="entry name" value="DSBA-like_thioredoxin_dom"/>
</dbReference>
<evidence type="ECO:0000259" key="1">
    <source>
        <dbReference type="Pfam" id="PF01323"/>
    </source>
</evidence>
<dbReference type="RefSeq" id="WP_189309262.1">
    <property type="nucleotide sequence ID" value="NZ_BMQA01000001.1"/>
</dbReference>
<name>A0A917K2L0_9ACTN</name>
<accession>A0A917K2L0</accession>
<dbReference type="Pfam" id="PF01323">
    <property type="entry name" value="DSBA"/>
    <property type="match status" value="1"/>
</dbReference>
<protein>
    <submittedName>
        <fullName evidence="2">DSBA oxidoreductase</fullName>
    </submittedName>
</protein>
<reference evidence="2" key="1">
    <citation type="journal article" date="2014" name="Int. J. Syst. Evol. Microbiol.">
        <title>Complete genome sequence of Corynebacterium casei LMG S-19264T (=DSM 44701T), isolated from a smear-ripened cheese.</title>
        <authorList>
            <consortium name="US DOE Joint Genome Institute (JGI-PGF)"/>
            <person name="Walter F."/>
            <person name="Albersmeier A."/>
            <person name="Kalinowski J."/>
            <person name="Ruckert C."/>
        </authorList>
    </citation>
    <scope>NUCLEOTIDE SEQUENCE</scope>
    <source>
        <strain evidence="2">JCM 3086</strain>
    </source>
</reference>
<reference evidence="2" key="2">
    <citation type="submission" date="2020-09" db="EMBL/GenBank/DDBJ databases">
        <authorList>
            <person name="Sun Q."/>
            <person name="Ohkuma M."/>
        </authorList>
    </citation>
    <scope>NUCLEOTIDE SEQUENCE</scope>
    <source>
        <strain evidence="2">JCM 3086</strain>
    </source>
</reference>
<sequence length="207" mass="22796">MTDVHSTVAADPRRILHWFDLMCPFCYVGRQRNEIFAAHGLDVVHLPFQIHPEIPPRGIEAGRREGAMYTALEQEAVRAGLTLDWPSRLPNTRMALAAVEWARLHRPDAVDRFIGALFAAHFALGEDLGHRATVDRHAVEAGIDLDALHGAFEDGSALRDLDQVEALGAEFGVRATPSWLVAGRLVSGLLPPERFEQLADDAVGQLL</sequence>
<dbReference type="AlphaFoldDB" id="A0A917K2L0"/>
<comment type="caution">
    <text evidence="2">The sequence shown here is derived from an EMBL/GenBank/DDBJ whole genome shotgun (WGS) entry which is preliminary data.</text>
</comment>
<dbReference type="Proteomes" id="UP000657574">
    <property type="component" value="Unassembled WGS sequence"/>
</dbReference>
<dbReference type="EMBL" id="BMQA01000001">
    <property type="protein sequence ID" value="GGI97670.1"/>
    <property type="molecule type" value="Genomic_DNA"/>
</dbReference>
<keyword evidence="3" id="KW-1185">Reference proteome</keyword>
<dbReference type="GO" id="GO:0016491">
    <property type="term" value="F:oxidoreductase activity"/>
    <property type="evidence" value="ECO:0007669"/>
    <property type="project" value="InterPro"/>
</dbReference>